<keyword evidence="4 6" id="KW-1133">Transmembrane helix</keyword>
<evidence type="ECO:0000259" key="7">
    <source>
        <dbReference type="Pfam" id="PF01895"/>
    </source>
</evidence>
<dbReference type="InterPro" id="IPR004633">
    <property type="entry name" value="NaPi_cotrn-rel/YqeW-like"/>
</dbReference>
<evidence type="ECO:0000256" key="4">
    <source>
        <dbReference type="ARBA" id="ARBA00022989"/>
    </source>
</evidence>
<comment type="caution">
    <text evidence="8">The sequence shown here is derived from an EMBL/GenBank/DDBJ whole genome shotgun (WGS) entry which is preliminary data.</text>
</comment>
<organism evidence="8 9">
    <name type="scientific">Mangrovivirga halotolerans</name>
    <dbReference type="NCBI Taxonomy" id="2993936"/>
    <lineage>
        <taxon>Bacteria</taxon>
        <taxon>Pseudomonadati</taxon>
        <taxon>Bacteroidota</taxon>
        <taxon>Cytophagia</taxon>
        <taxon>Cytophagales</taxon>
        <taxon>Mangrovivirgaceae</taxon>
        <taxon>Mangrovivirga</taxon>
    </lineage>
</organism>
<evidence type="ECO:0000256" key="5">
    <source>
        <dbReference type="ARBA" id="ARBA00023136"/>
    </source>
</evidence>
<evidence type="ECO:0000313" key="8">
    <source>
        <dbReference type="EMBL" id="MCX2744854.1"/>
    </source>
</evidence>
<dbReference type="PANTHER" id="PTHR10010:SF46">
    <property type="entry name" value="SODIUM-DEPENDENT PHOSPHATE TRANSPORT PROTEIN 2B"/>
    <property type="match status" value="1"/>
</dbReference>
<dbReference type="InterPro" id="IPR003841">
    <property type="entry name" value="Na/Pi_transpt"/>
</dbReference>
<evidence type="ECO:0000256" key="2">
    <source>
        <dbReference type="ARBA" id="ARBA00022475"/>
    </source>
</evidence>
<feature type="transmembrane region" description="Helical" evidence="6">
    <location>
        <begin position="87"/>
        <end position="108"/>
    </location>
</feature>
<protein>
    <submittedName>
        <fullName evidence="8">Na/Pi cotransporter family protein</fullName>
    </submittedName>
</protein>
<dbReference type="RefSeq" id="WP_266057369.1">
    <property type="nucleotide sequence ID" value="NZ_JAPFQN010000006.1"/>
</dbReference>
<proteinExistence type="predicted"/>
<dbReference type="Pfam" id="PF02690">
    <property type="entry name" value="Na_Pi_cotrans"/>
    <property type="match status" value="2"/>
</dbReference>
<dbReference type="EMBL" id="JAPFQN010000006">
    <property type="protein sequence ID" value="MCX2744854.1"/>
    <property type="molecule type" value="Genomic_DNA"/>
</dbReference>
<feature type="transmembrane region" description="Helical" evidence="6">
    <location>
        <begin position="50"/>
        <end position="75"/>
    </location>
</feature>
<evidence type="ECO:0000313" key="9">
    <source>
        <dbReference type="Proteomes" id="UP001209885"/>
    </source>
</evidence>
<dbReference type="NCBIfam" id="NF037997">
    <property type="entry name" value="Na_Pi_symport"/>
    <property type="match status" value="1"/>
</dbReference>
<feature type="transmembrane region" description="Helical" evidence="6">
    <location>
        <begin position="180"/>
        <end position="198"/>
    </location>
</feature>
<keyword evidence="3 6" id="KW-0812">Transmembrane</keyword>
<evidence type="ECO:0000256" key="6">
    <source>
        <dbReference type="SAM" id="Phobius"/>
    </source>
</evidence>
<name>A0ABT3RSV0_9BACT</name>
<feature type="transmembrane region" description="Helical" evidence="6">
    <location>
        <begin position="256"/>
        <end position="277"/>
    </location>
</feature>
<dbReference type="Pfam" id="PF01895">
    <property type="entry name" value="PhoU"/>
    <property type="match status" value="1"/>
</dbReference>
<sequence>MQLGILDLLAILGSLGIFIYGMKVMSEGIQNLAGDQLKNILGYMTTNRFAGVATGFVTTSLIQSSSATTVMIVSFVNAGLLSLRQAIGVIMGANIGTTITAVLITVFGFSKFSVSDYTLVVIALSLPLMFSKKSNLKSLGEFLFGFGLLFMGLDMLKGNVPDLKSNPDALAWIQNISDMGYASVIIFVFIGTLITVIVQSSSAAMAITLIMCEQGWIEFDVAAALVLGENIGTTITANIAAMVGNSYAKRAARAHFIFNIFGVLWMLALYHPFLNMIDYFVVKYMQIPSPFTEASSVKWALTIFHISFNIINTLLLIWFVPFIEKTVIRLVPVRSEDKEDDQFKLEYIGSDIMRTPELSLIEVSKELSRFGALTKKMFNKLKVQRHSKRSADFEGAYNKIQKYEEATDSFEEEITAYLVKLSEGRLNADTSAKVVIMHSVANDLERIGDSILDISKNINRLYKKKLKLDDKQNKRLDDLSSLVEEAFDIMLENLDKGTFSIDLKDARKKEQEINKLRKKLRKAQMRVIEDPTYEVKTGILFRDIYQGLEHMADQIFSVNLALAGEKFDLDEILEDDI</sequence>
<reference evidence="8 9" key="1">
    <citation type="submission" date="2022-11" db="EMBL/GenBank/DDBJ databases">
        <title>The characterization of three novel Bacteroidetes species and genomic analysis of their roles in tidal elemental geochemical cycles.</title>
        <authorList>
            <person name="Ma K."/>
        </authorList>
    </citation>
    <scope>NUCLEOTIDE SEQUENCE [LARGE SCALE GENOMIC DNA]</scope>
    <source>
        <strain evidence="8 9">M17</strain>
    </source>
</reference>
<keyword evidence="9" id="KW-1185">Reference proteome</keyword>
<dbReference type="PANTHER" id="PTHR10010">
    <property type="entry name" value="SOLUTE CARRIER FAMILY 34 SODIUM PHOSPHATE , MEMBER 2-RELATED"/>
    <property type="match status" value="1"/>
</dbReference>
<dbReference type="SUPFAM" id="SSF109755">
    <property type="entry name" value="PhoU-like"/>
    <property type="match status" value="1"/>
</dbReference>
<feature type="transmembrane region" description="Helical" evidence="6">
    <location>
        <begin position="297"/>
        <end position="320"/>
    </location>
</feature>
<evidence type="ECO:0000256" key="1">
    <source>
        <dbReference type="ARBA" id="ARBA00004651"/>
    </source>
</evidence>
<dbReference type="NCBIfam" id="TIGR00704">
    <property type="entry name" value="NaPi_cotrn_rel"/>
    <property type="match status" value="1"/>
</dbReference>
<gene>
    <name evidence="8" type="ORF">OO013_13300</name>
</gene>
<accession>A0ABT3RSV0</accession>
<keyword evidence="2" id="KW-1003">Cell membrane</keyword>
<dbReference type="InterPro" id="IPR038078">
    <property type="entry name" value="PhoU-like_sf"/>
</dbReference>
<feature type="transmembrane region" description="Helical" evidence="6">
    <location>
        <begin position="142"/>
        <end position="160"/>
    </location>
</feature>
<dbReference type="Gene3D" id="1.20.58.220">
    <property type="entry name" value="Phosphate transport system protein phou homolog 2, domain 2"/>
    <property type="match status" value="1"/>
</dbReference>
<keyword evidence="5 6" id="KW-0472">Membrane</keyword>
<feature type="domain" description="PhoU" evidence="7">
    <location>
        <begin position="369"/>
        <end position="457"/>
    </location>
</feature>
<comment type="subcellular location">
    <subcellularLocation>
        <location evidence="1">Cell membrane</location>
        <topology evidence="1">Multi-pass membrane protein</topology>
    </subcellularLocation>
</comment>
<dbReference type="Proteomes" id="UP001209885">
    <property type="component" value="Unassembled WGS sequence"/>
</dbReference>
<dbReference type="InterPro" id="IPR026022">
    <property type="entry name" value="PhoU_dom"/>
</dbReference>
<evidence type="ECO:0000256" key="3">
    <source>
        <dbReference type="ARBA" id="ARBA00022692"/>
    </source>
</evidence>